<name>A0A3P8D2M4_9TREM</name>
<dbReference type="AlphaFoldDB" id="A0A3P8D2M4"/>
<sequence>MLLDSPYNNISLSGDHLDHVMITSLISLCIKVV</sequence>
<gene>
    <name evidence="1" type="ORF">SMTD_LOCUS2933</name>
</gene>
<evidence type="ECO:0000313" key="2">
    <source>
        <dbReference type="Proteomes" id="UP000269396"/>
    </source>
</evidence>
<protein>
    <submittedName>
        <fullName evidence="1">Uncharacterized protein</fullName>
    </submittedName>
</protein>
<dbReference type="Proteomes" id="UP000269396">
    <property type="component" value="Unassembled WGS sequence"/>
</dbReference>
<accession>A0A3P8D2M4</accession>
<evidence type="ECO:0000313" key="1">
    <source>
        <dbReference type="EMBL" id="VDO90572.1"/>
    </source>
</evidence>
<organism evidence="1 2">
    <name type="scientific">Schistosoma mattheei</name>
    <dbReference type="NCBI Taxonomy" id="31246"/>
    <lineage>
        <taxon>Eukaryota</taxon>
        <taxon>Metazoa</taxon>
        <taxon>Spiralia</taxon>
        <taxon>Lophotrochozoa</taxon>
        <taxon>Platyhelminthes</taxon>
        <taxon>Trematoda</taxon>
        <taxon>Digenea</taxon>
        <taxon>Strigeidida</taxon>
        <taxon>Schistosomatoidea</taxon>
        <taxon>Schistosomatidae</taxon>
        <taxon>Schistosoma</taxon>
    </lineage>
</organism>
<dbReference type="EMBL" id="UZAL01004565">
    <property type="protein sequence ID" value="VDO90572.1"/>
    <property type="molecule type" value="Genomic_DNA"/>
</dbReference>
<reference evidence="1 2" key="1">
    <citation type="submission" date="2018-11" db="EMBL/GenBank/DDBJ databases">
        <authorList>
            <consortium name="Pathogen Informatics"/>
        </authorList>
    </citation>
    <scope>NUCLEOTIDE SEQUENCE [LARGE SCALE GENOMIC DNA]</scope>
    <source>
        <strain>Denwood</strain>
        <strain evidence="2">Zambia</strain>
    </source>
</reference>
<proteinExistence type="predicted"/>
<keyword evidence="2" id="KW-1185">Reference proteome</keyword>